<gene>
    <name evidence="2" type="ORF">F3J37_01705</name>
</gene>
<dbReference type="Pfam" id="PF07362">
    <property type="entry name" value="CcdA"/>
    <property type="match status" value="1"/>
</dbReference>
<dbReference type="InterPro" id="IPR009956">
    <property type="entry name" value="Post-segregation_anti-tox_CcdA"/>
</dbReference>
<dbReference type="Proteomes" id="UP001515780">
    <property type="component" value="Unassembled WGS sequence"/>
</dbReference>
<protein>
    <submittedName>
        <fullName evidence="2">Plasmid maintenance protein CcdA</fullName>
    </submittedName>
</protein>
<proteinExistence type="predicted"/>
<accession>A0ABX0RNC9</accession>
<evidence type="ECO:0000313" key="2">
    <source>
        <dbReference type="EMBL" id="NIG17394.1"/>
    </source>
</evidence>
<reference evidence="2 3" key="1">
    <citation type="journal article" date="2019" name="bioRxiv">
        <title>Bacteria contribute to plant secondary compound degradation in a generalist herbivore system.</title>
        <authorList>
            <person name="Francoeur C.B."/>
            <person name="Khadempour L."/>
            <person name="Moreira-Soto R.D."/>
            <person name="Gotting K."/>
            <person name="Book A.J."/>
            <person name="Pinto-Tomas A.A."/>
            <person name="Keefover-Ring K."/>
            <person name="Currie C.R."/>
        </authorList>
    </citation>
    <scope>NUCLEOTIDE SEQUENCE [LARGE SCALE GENOMIC DNA]</scope>
    <source>
        <strain evidence="2">Al-1710</strain>
    </source>
</reference>
<sequence length="72" mass="8237">MKGKVSVNVEISNHKFLLNHGVNVSALTDTFFAEEVKKIKREQFIEENRAGMAEIAAHTEKYGSFSDKHRSW</sequence>
<evidence type="ECO:0000256" key="1">
    <source>
        <dbReference type="ARBA" id="ARBA00022649"/>
    </source>
</evidence>
<comment type="caution">
    <text evidence="2">The sequence shown here is derived from an EMBL/GenBank/DDBJ whole genome shotgun (WGS) entry which is preliminary data.</text>
</comment>
<keyword evidence="1" id="KW-1277">Toxin-antitoxin system</keyword>
<evidence type="ECO:0000313" key="3">
    <source>
        <dbReference type="Proteomes" id="UP001515780"/>
    </source>
</evidence>
<keyword evidence="3" id="KW-1185">Reference proteome</keyword>
<name>A0ABX0RNC9_9GAMM</name>
<dbReference type="RefSeq" id="WP_166718771.1">
    <property type="nucleotide sequence ID" value="NZ_VWXC01000001.1"/>
</dbReference>
<organism evidence="2 3">
    <name type="scientific">Candidatus Pantoea communis</name>
    <dbReference type="NCBI Taxonomy" id="2608354"/>
    <lineage>
        <taxon>Bacteria</taxon>
        <taxon>Pseudomonadati</taxon>
        <taxon>Pseudomonadota</taxon>
        <taxon>Gammaproteobacteria</taxon>
        <taxon>Enterobacterales</taxon>
        <taxon>Erwiniaceae</taxon>
        <taxon>Pantoea</taxon>
    </lineage>
</organism>
<dbReference type="EMBL" id="VWXC01000001">
    <property type="protein sequence ID" value="NIG17394.1"/>
    <property type="molecule type" value="Genomic_DNA"/>
</dbReference>